<keyword evidence="6 9" id="KW-0560">Oxidoreductase</keyword>
<keyword evidence="5 9" id="KW-0274">FAD</keyword>
<dbReference type="InterPro" id="IPR003171">
    <property type="entry name" value="Mehydrof_redctse-like"/>
</dbReference>
<comment type="caution">
    <text evidence="10">The sequence shown here is derived from an EMBL/GenBank/DDBJ whole genome shotgun (WGS) entry which is preliminary data.</text>
</comment>
<comment type="catalytic activity">
    <reaction evidence="8">
        <text>(6S)-5-methyl-5,6,7,8-tetrahydrofolate + NAD(+) = (6R)-5,10-methylene-5,6,7,8-tetrahydrofolate + NADH + H(+)</text>
        <dbReference type="Rhea" id="RHEA:19821"/>
        <dbReference type="ChEBI" id="CHEBI:15378"/>
        <dbReference type="ChEBI" id="CHEBI:15636"/>
        <dbReference type="ChEBI" id="CHEBI:18608"/>
        <dbReference type="ChEBI" id="CHEBI:57540"/>
        <dbReference type="ChEBI" id="CHEBI:57945"/>
        <dbReference type="EC" id="1.5.1.54"/>
    </reaction>
    <physiologicalReaction direction="right-to-left" evidence="8">
        <dbReference type="Rhea" id="RHEA:19823"/>
    </physiologicalReaction>
</comment>
<dbReference type="EMBL" id="JAPHEG010000001">
    <property type="protein sequence ID" value="MDF2952843.1"/>
    <property type="molecule type" value="Genomic_DNA"/>
</dbReference>
<evidence type="ECO:0000256" key="3">
    <source>
        <dbReference type="ARBA" id="ARBA00006743"/>
    </source>
</evidence>
<evidence type="ECO:0000256" key="8">
    <source>
        <dbReference type="ARBA" id="ARBA00048628"/>
    </source>
</evidence>
<dbReference type="InterPro" id="IPR029041">
    <property type="entry name" value="FAD-linked_oxidoreductase-like"/>
</dbReference>
<dbReference type="GO" id="GO:0009086">
    <property type="term" value="P:methionine biosynthetic process"/>
    <property type="evidence" value="ECO:0007669"/>
    <property type="project" value="TreeGrafter"/>
</dbReference>
<dbReference type="Pfam" id="PF02219">
    <property type="entry name" value="MTHFR"/>
    <property type="match status" value="1"/>
</dbReference>
<dbReference type="GO" id="GO:0035999">
    <property type="term" value="P:tetrahydrofolate interconversion"/>
    <property type="evidence" value="ECO:0007669"/>
    <property type="project" value="TreeGrafter"/>
</dbReference>
<dbReference type="GO" id="GO:0071949">
    <property type="term" value="F:FAD binding"/>
    <property type="evidence" value="ECO:0007669"/>
    <property type="project" value="TreeGrafter"/>
</dbReference>
<organism evidence="10 11">
    <name type="scientific">Candidatus Thermodesulfobacterium syntrophicum</name>
    <dbReference type="NCBI Taxonomy" id="3060442"/>
    <lineage>
        <taxon>Bacteria</taxon>
        <taxon>Pseudomonadati</taxon>
        <taxon>Thermodesulfobacteriota</taxon>
        <taxon>Thermodesulfobacteria</taxon>
        <taxon>Thermodesulfobacteriales</taxon>
        <taxon>Thermodesulfobacteriaceae</taxon>
        <taxon>Thermodesulfobacterium</taxon>
    </lineage>
</organism>
<evidence type="ECO:0000256" key="7">
    <source>
        <dbReference type="ARBA" id="ARBA00034478"/>
    </source>
</evidence>
<accession>A0AAE3TFE1</accession>
<evidence type="ECO:0000256" key="6">
    <source>
        <dbReference type="ARBA" id="ARBA00023002"/>
    </source>
</evidence>
<dbReference type="SUPFAM" id="SSF51730">
    <property type="entry name" value="FAD-linked oxidoreductase"/>
    <property type="match status" value="1"/>
</dbReference>
<dbReference type="Gene3D" id="3.20.20.220">
    <property type="match status" value="1"/>
</dbReference>
<dbReference type="AlphaFoldDB" id="A0AAE3TFE1"/>
<keyword evidence="4 9" id="KW-0285">Flavoprotein</keyword>
<protein>
    <recommendedName>
        <fullName evidence="9">Methylenetetrahydrofolate reductase</fullName>
    </recommendedName>
</protein>
<comment type="pathway">
    <text evidence="2 9">One-carbon metabolism; tetrahydrofolate interconversion.</text>
</comment>
<comment type="similarity">
    <text evidence="3 9">Belongs to the methylenetetrahydrofolate reductase family.</text>
</comment>
<sequence length="307" mass="34554">MEIKTNLQKVLESGQFAVTAEIEPPKNADPKLIKEKAKWLKGYVDAVNITDSPRATVKMSSLAGAVILQKENIEPVMHITCRDRNRIAIQSDLLGASALGVKNILCLTGDYVSLGDHPQAKPVFDLDSIQLISLAKNLSEGRFFNKKEVKGKQPYFFIGAVENPFADPLEFRPIRLAKKIKAGARFIQTQIVYNLERFEKFIRLCEDLGILEKVYILAGIAPPKSLKMLKYMKENKVPGIEVPDELIRRMESAKDEKEEGINIAVEIIERVKENPGVSGVHVMAIGWEFIVPEIVKRAKLYPRPKIY</sequence>
<reference evidence="10" key="1">
    <citation type="submission" date="2022-11" db="EMBL/GenBank/DDBJ databases">
        <title>Candidatus Alkanophaga archaea from heated hydrothermal vent sediment oxidize petroleum alkanes.</title>
        <authorList>
            <person name="Zehnle H."/>
            <person name="Laso-Perez R."/>
            <person name="Lipp J."/>
            <person name="Teske A."/>
            <person name="Wegener G."/>
        </authorList>
    </citation>
    <scope>NUCLEOTIDE SEQUENCE</scope>
    <source>
        <strain evidence="10">MCA70</strain>
    </source>
</reference>
<proteinExistence type="inferred from homology"/>
<dbReference type="PANTHER" id="PTHR45754">
    <property type="entry name" value="METHYLENETETRAHYDROFOLATE REDUCTASE"/>
    <property type="match status" value="1"/>
</dbReference>
<evidence type="ECO:0000256" key="4">
    <source>
        <dbReference type="ARBA" id="ARBA00022630"/>
    </source>
</evidence>
<name>A0AAE3TFE1_9BACT</name>
<evidence type="ECO:0000256" key="5">
    <source>
        <dbReference type="ARBA" id="ARBA00022827"/>
    </source>
</evidence>
<evidence type="ECO:0000313" key="11">
    <source>
        <dbReference type="Proteomes" id="UP001144110"/>
    </source>
</evidence>
<dbReference type="CDD" id="cd00537">
    <property type="entry name" value="MTHFR"/>
    <property type="match status" value="1"/>
</dbReference>
<evidence type="ECO:0000313" key="10">
    <source>
        <dbReference type="EMBL" id="MDF2952843.1"/>
    </source>
</evidence>
<dbReference type="Proteomes" id="UP001144110">
    <property type="component" value="Unassembled WGS sequence"/>
</dbReference>
<evidence type="ECO:0000256" key="1">
    <source>
        <dbReference type="ARBA" id="ARBA00001974"/>
    </source>
</evidence>
<gene>
    <name evidence="10" type="ORF">OD816_000088</name>
</gene>
<dbReference type="GO" id="GO:0106312">
    <property type="term" value="F:methylenetetrahydrofolate reductase (NADH) activity"/>
    <property type="evidence" value="ECO:0007669"/>
    <property type="project" value="UniProtKB-EC"/>
</dbReference>
<comment type="pathway">
    <text evidence="7">Amino-acid biosynthesis; L-methionine biosynthesis via de novo pathway.</text>
</comment>
<evidence type="ECO:0000256" key="9">
    <source>
        <dbReference type="RuleBase" id="RU003862"/>
    </source>
</evidence>
<dbReference type="PANTHER" id="PTHR45754:SF3">
    <property type="entry name" value="METHYLENETETRAHYDROFOLATE REDUCTASE (NADPH)"/>
    <property type="match status" value="1"/>
</dbReference>
<evidence type="ECO:0000256" key="2">
    <source>
        <dbReference type="ARBA" id="ARBA00004777"/>
    </source>
</evidence>
<dbReference type="GO" id="GO:0005829">
    <property type="term" value="C:cytosol"/>
    <property type="evidence" value="ECO:0007669"/>
    <property type="project" value="TreeGrafter"/>
</dbReference>
<comment type="cofactor">
    <cofactor evidence="1 9">
        <name>FAD</name>
        <dbReference type="ChEBI" id="CHEBI:57692"/>
    </cofactor>
</comment>